<organism evidence="6 7">
    <name type="scientific">Musa troglodytarum</name>
    <name type="common">fe'i banana</name>
    <dbReference type="NCBI Taxonomy" id="320322"/>
    <lineage>
        <taxon>Eukaryota</taxon>
        <taxon>Viridiplantae</taxon>
        <taxon>Streptophyta</taxon>
        <taxon>Embryophyta</taxon>
        <taxon>Tracheophyta</taxon>
        <taxon>Spermatophyta</taxon>
        <taxon>Magnoliopsida</taxon>
        <taxon>Liliopsida</taxon>
        <taxon>Zingiberales</taxon>
        <taxon>Musaceae</taxon>
        <taxon>Musa</taxon>
    </lineage>
</organism>
<evidence type="ECO:0000256" key="5">
    <source>
        <dbReference type="ARBA" id="ARBA00023089"/>
    </source>
</evidence>
<dbReference type="EMBL" id="CP097502">
    <property type="protein sequence ID" value="URD73785.1"/>
    <property type="molecule type" value="Genomic_DNA"/>
</dbReference>
<comment type="similarity">
    <text evidence="1">Belongs to the FLX family.</text>
</comment>
<feature type="non-terminal residue" evidence="6">
    <location>
        <position position="1"/>
    </location>
</feature>
<keyword evidence="5" id="KW-0287">Flowering</keyword>
<evidence type="ECO:0000313" key="7">
    <source>
        <dbReference type="Proteomes" id="UP001055439"/>
    </source>
</evidence>
<evidence type="ECO:0000313" key="6">
    <source>
        <dbReference type="EMBL" id="URD73785.1"/>
    </source>
</evidence>
<dbReference type="PANTHER" id="PTHR33405">
    <property type="entry name" value="PROTEIN FLX-LIKE 2"/>
    <property type="match status" value="1"/>
</dbReference>
<evidence type="ECO:0000256" key="3">
    <source>
        <dbReference type="ARBA" id="ARBA00022782"/>
    </source>
</evidence>
<proteinExistence type="inferred from homology"/>
<gene>
    <name evidence="6" type="ORF">MUK42_09783</name>
</gene>
<dbReference type="OrthoDB" id="786387at2759"/>
<protein>
    <submittedName>
        <fullName evidence="6">Uncharacterized protein</fullName>
    </submittedName>
</protein>
<accession>A0A9E7JAB1</accession>
<reference evidence="6" key="1">
    <citation type="submission" date="2022-05" db="EMBL/GenBank/DDBJ databases">
        <title>The Musa troglodytarum L. genome provides insights into the mechanism of non-climacteric behaviour and enrichment of carotenoids.</title>
        <authorList>
            <person name="Wang J."/>
        </authorList>
    </citation>
    <scope>NUCLEOTIDE SEQUENCE</scope>
    <source>
        <tissue evidence="6">Leaf</tissue>
    </source>
</reference>
<sequence>VRYGPWAVLGPHSGKLVHAENVGAKPLLQLHLHRQSRNWIADLSPKFRLWESGDRSPDVYHIVKGDIVPIIMGSKSCIPPLHLQRPLPGPGLLQPDPFGRGIHPLPGVFPFDMLPPPEIMEQKLAAQHVEMQRPAIENKSFAATHYSLGKELSAAQQELQRLQTDMGAIRADQEQQLGMLLDNISKMDS</sequence>
<keyword evidence="4" id="KW-0175">Coiled coil</keyword>
<dbReference type="PANTHER" id="PTHR33405:SF4">
    <property type="entry name" value="PROTEIN FLX-LIKE 2"/>
    <property type="match status" value="1"/>
</dbReference>
<dbReference type="GO" id="GO:0009908">
    <property type="term" value="P:flower development"/>
    <property type="evidence" value="ECO:0007669"/>
    <property type="project" value="UniProtKB-KW"/>
</dbReference>
<keyword evidence="2" id="KW-0217">Developmental protein</keyword>
<dbReference type="InterPro" id="IPR040353">
    <property type="entry name" value="FLX/FLX-like"/>
</dbReference>
<keyword evidence="3" id="KW-0221">Differentiation</keyword>
<evidence type="ECO:0000256" key="4">
    <source>
        <dbReference type="ARBA" id="ARBA00023054"/>
    </source>
</evidence>
<name>A0A9E7JAB1_9LILI</name>
<dbReference type="Proteomes" id="UP001055439">
    <property type="component" value="Chromosome 1"/>
</dbReference>
<dbReference type="AlphaFoldDB" id="A0A9E7JAB1"/>
<evidence type="ECO:0000256" key="1">
    <source>
        <dbReference type="ARBA" id="ARBA00005405"/>
    </source>
</evidence>
<dbReference type="GO" id="GO:0030154">
    <property type="term" value="P:cell differentiation"/>
    <property type="evidence" value="ECO:0007669"/>
    <property type="project" value="UniProtKB-KW"/>
</dbReference>
<keyword evidence="7" id="KW-1185">Reference proteome</keyword>
<evidence type="ECO:0000256" key="2">
    <source>
        <dbReference type="ARBA" id="ARBA00022473"/>
    </source>
</evidence>